<feature type="transmembrane region" description="Helical" evidence="1">
    <location>
        <begin position="193"/>
        <end position="212"/>
    </location>
</feature>
<dbReference type="KEGG" id="ppso:QPJ95_00645"/>
<dbReference type="Pfam" id="PF09948">
    <property type="entry name" value="PpoB2"/>
    <property type="match status" value="1"/>
</dbReference>
<proteinExistence type="predicted"/>
<organism evidence="2 3">
    <name type="scientific">Parasedimentitalea psychrophila</name>
    <dbReference type="NCBI Taxonomy" id="2997337"/>
    <lineage>
        <taxon>Bacteria</taxon>
        <taxon>Pseudomonadati</taxon>
        <taxon>Pseudomonadota</taxon>
        <taxon>Alphaproteobacteria</taxon>
        <taxon>Rhodobacterales</taxon>
        <taxon>Paracoccaceae</taxon>
        <taxon>Parasedimentitalea</taxon>
    </lineage>
</organism>
<dbReference type="AlphaFoldDB" id="A0A9Y2P4N0"/>
<protein>
    <submittedName>
        <fullName evidence="2">DUF2182 domain-containing protein</fullName>
    </submittedName>
</protein>
<dbReference type="InterPro" id="IPR018688">
    <property type="entry name" value="PpoB2-like"/>
</dbReference>
<feature type="transmembrane region" description="Helical" evidence="1">
    <location>
        <begin position="67"/>
        <end position="92"/>
    </location>
</feature>
<evidence type="ECO:0000256" key="1">
    <source>
        <dbReference type="SAM" id="Phobius"/>
    </source>
</evidence>
<keyword evidence="1" id="KW-0472">Membrane</keyword>
<reference evidence="2 3" key="1">
    <citation type="submission" date="2023-06" db="EMBL/GenBank/DDBJ databases">
        <title>Parasedimentitalea psychrophila sp. nov., a psychrophilic bacterium isolated from deep-sea sediment.</title>
        <authorList>
            <person name="Li A."/>
        </authorList>
    </citation>
    <scope>NUCLEOTIDE SEQUENCE [LARGE SCALE GENOMIC DNA]</scope>
    <source>
        <strain evidence="2 3">QS115</strain>
    </source>
</reference>
<name>A0A9Y2P4N0_9RHOB</name>
<feature type="transmembrane region" description="Helical" evidence="1">
    <location>
        <begin position="218"/>
        <end position="235"/>
    </location>
</feature>
<feature type="transmembrane region" description="Helical" evidence="1">
    <location>
        <begin position="141"/>
        <end position="162"/>
    </location>
</feature>
<dbReference type="Proteomes" id="UP001238334">
    <property type="component" value="Chromosome"/>
</dbReference>
<feature type="transmembrane region" description="Helical" evidence="1">
    <location>
        <begin position="29"/>
        <end position="47"/>
    </location>
</feature>
<feature type="transmembrane region" description="Helical" evidence="1">
    <location>
        <begin position="247"/>
        <end position="265"/>
    </location>
</feature>
<dbReference type="EMBL" id="CP127247">
    <property type="protein sequence ID" value="WIY25499.1"/>
    <property type="molecule type" value="Genomic_DNA"/>
</dbReference>
<keyword evidence="3" id="KW-1185">Reference proteome</keyword>
<sequence>MPEGGADVAPENPVLGRGAVERLARRDGLIVALSALSITVMAAWYTFAEVEVSMTAGPLWTPGYALLNFAMWWVMMIAMMTPSAAPMLLLYTAVKRMGPDAERVVLLSHLFLAGYLLAWGGFSLIATLAQWQVETLGLSMGAMMPIRSGGLAGVVVLLAGLYQMSGLKHACLAHCRSPGAFLVQHRRPGATGALWLGMIHGGYCLGCCWALMALLFVGGIMNVYWIVGLALYVLAEKNVPQIRAMTRLTGGFLIVAGTYVLISALA</sequence>
<evidence type="ECO:0000313" key="3">
    <source>
        <dbReference type="Proteomes" id="UP001238334"/>
    </source>
</evidence>
<keyword evidence="1" id="KW-1133">Transmembrane helix</keyword>
<gene>
    <name evidence="2" type="ORF">QPJ95_00645</name>
</gene>
<keyword evidence="1" id="KW-0812">Transmembrane</keyword>
<feature type="transmembrane region" description="Helical" evidence="1">
    <location>
        <begin position="104"/>
        <end position="129"/>
    </location>
</feature>
<evidence type="ECO:0000313" key="2">
    <source>
        <dbReference type="EMBL" id="WIY25499.1"/>
    </source>
</evidence>
<dbReference type="RefSeq" id="WP_270918681.1">
    <property type="nucleotide sequence ID" value="NZ_CP127247.1"/>
</dbReference>
<accession>A0A9Y2P4N0</accession>